<proteinExistence type="predicted"/>
<dbReference type="eggNOG" id="COG3682">
    <property type="taxonomic scope" value="Bacteria"/>
</dbReference>
<dbReference type="AlphaFoldDB" id="I0WBB9"/>
<reference evidence="1 2" key="1">
    <citation type="journal article" date="2012" name="J. Bacteriol.">
        <title>Genome Sequence of the Halotolerant Bacterium Imtechella halotolerans K1T.</title>
        <authorList>
            <person name="Kumar S."/>
            <person name="Vikram S."/>
            <person name="Subramanian S."/>
            <person name="Raghava G.P."/>
            <person name="Pinnaka A.K."/>
        </authorList>
    </citation>
    <scope>NUCLEOTIDE SEQUENCE [LARGE SCALE GENOMIC DNA]</scope>
    <source>
        <strain evidence="1 2">K1</strain>
    </source>
</reference>
<sequence length="43" mass="5125">MEEKGSVAHEAFGNTLRYYPLISKEEYRKKFANIAIMGYYNYQ</sequence>
<comment type="caution">
    <text evidence="1">The sequence shown here is derived from an EMBL/GenBank/DDBJ whole genome shotgun (WGS) entry which is preliminary data.</text>
</comment>
<accession>I0WBB9</accession>
<protein>
    <submittedName>
        <fullName evidence="1">CopY family transcriptional repressor</fullName>
    </submittedName>
</protein>
<dbReference type="STRING" id="946077.W5A_10230"/>
<keyword evidence="2" id="KW-1185">Reference proteome</keyword>
<name>I0WBB9_9FLAO</name>
<dbReference type="Proteomes" id="UP000005938">
    <property type="component" value="Unassembled WGS sequence"/>
</dbReference>
<dbReference type="EMBL" id="AJJU01000018">
    <property type="protein sequence ID" value="EID73685.1"/>
    <property type="molecule type" value="Genomic_DNA"/>
</dbReference>
<evidence type="ECO:0000313" key="2">
    <source>
        <dbReference type="Proteomes" id="UP000005938"/>
    </source>
</evidence>
<gene>
    <name evidence="1" type="ORF">W5A_10230</name>
</gene>
<evidence type="ECO:0000313" key="1">
    <source>
        <dbReference type="EMBL" id="EID73685.1"/>
    </source>
</evidence>
<organism evidence="1 2">
    <name type="scientific">Imtechella halotolerans K1</name>
    <dbReference type="NCBI Taxonomy" id="946077"/>
    <lineage>
        <taxon>Bacteria</taxon>
        <taxon>Pseudomonadati</taxon>
        <taxon>Bacteroidota</taxon>
        <taxon>Flavobacteriia</taxon>
        <taxon>Flavobacteriales</taxon>
        <taxon>Flavobacteriaceae</taxon>
        <taxon>Imtechella</taxon>
    </lineage>
</organism>